<dbReference type="InterPro" id="IPR046462">
    <property type="entry name" value="TerL_nuclease"/>
</dbReference>
<dbReference type="GeneID" id="79843472"/>
<dbReference type="Proteomes" id="UP000004206">
    <property type="component" value="Unassembled WGS sequence"/>
</dbReference>
<dbReference type="eggNOG" id="COG4626">
    <property type="taxonomic scope" value="Bacteria"/>
</dbReference>
<evidence type="ECO:0000259" key="1">
    <source>
        <dbReference type="Pfam" id="PF03354"/>
    </source>
</evidence>
<dbReference type="EMBL" id="ADJN01000065">
    <property type="protein sequence ID" value="EFD04298.1"/>
    <property type="molecule type" value="Genomic_DNA"/>
</dbReference>
<evidence type="ECO:0000313" key="3">
    <source>
        <dbReference type="EMBL" id="EFD04298.1"/>
    </source>
</evidence>
<sequence length="593" mass="67706">MIKNFKNVEIDRTTRYAMKVANREVLKGETEIQCCQRHLDDIEKSKGDWPYYFDVEEAEKYIDIANELKIAEGEEEMPLKTRGFQDFIIGSLHGWKKKSNDALRYREGYIQIARQNGKSFLAGVEGNAWATFRGYKLGKIYCAATKQDQANIVWDELAKFIRSDKWLDKMYKIREHDRIIKSYVTGTEIKAIGRDTKSADGFRSVLSIVDEYHAHPNSKMYQLLLDGQINVKSALTLIITTAGFTIGGACHKKYLLCKKILEGIVTKDSQFIYICEMDKDDDIWDPVNWAKTSPLRLWNEDDTLDEEMIDKIREKSITAKETGGNELVNFLTKELNCWVTNAGDQLLDNKKLLKCRSKRTLGDFKGRECILGIDLSSGGDLTSIALIFPPLKGEDKVFIHHHSFMPIMRLQEHIKTDDAPYQLWADQGLLDLTTGGGGYKTDYSFITAYLRKIKEEYGIKFIDCGYDPHNAGAFISDLEFLGCDLTEIVQSARSLSDATIDFKLTVDALGIEYNKLDELFSWSCSNAVTTKNSFGETKIEKNIATGRIDPIDAVVDAWKLYVNSKNNIKYNADDDFDEWEDMMKAFKDKSKSK</sequence>
<dbReference type="PANTHER" id="PTHR41287:SF1">
    <property type="entry name" value="PROTEIN YMFN"/>
    <property type="match status" value="1"/>
</dbReference>
<feature type="domain" description="Terminase large subunit-like endonuclease" evidence="2">
    <location>
        <begin position="265"/>
        <end position="558"/>
    </location>
</feature>
<dbReference type="Gene3D" id="3.40.50.300">
    <property type="entry name" value="P-loop containing nucleotide triphosphate hydrolases"/>
    <property type="match status" value="1"/>
</dbReference>
<dbReference type="OrthoDB" id="9760250at2"/>
<evidence type="ECO:0000259" key="2">
    <source>
        <dbReference type="Pfam" id="PF20441"/>
    </source>
</evidence>
<dbReference type="Pfam" id="PF20441">
    <property type="entry name" value="TerL_nuclease"/>
    <property type="match status" value="1"/>
</dbReference>
<dbReference type="GO" id="GO:0004519">
    <property type="term" value="F:endonuclease activity"/>
    <property type="evidence" value="ECO:0007669"/>
    <property type="project" value="InterPro"/>
</dbReference>
<dbReference type="InterPro" id="IPR005021">
    <property type="entry name" value="Terminase_largesu-like"/>
</dbReference>
<feature type="domain" description="Terminase large subunit-like ATPase" evidence="1">
    <location>
        <begin position="84"/>
        <end position="255"/>
    </location>
</feature>
<dbReference type="Pfam" id="PF03354">
    <property type="entry name" value="TerL_ATPase"/>
    <property type="match status" value="1"/>
</dbReference>
<dbReference type="InterPro" id="IPR046461">
    <property type="entry name" value="TerL_ATPase"/>
</dbReference>
<dbReference type="InterPro" id="IPR027417">
    <property type="entry name" value="P-loop_NTPase"/>
</dbReference>
<evidence type="ECO:0000313" key="4">
    <source>
        <dbReference type="Proteomes" id="UP000004206"/>
    </source>
</evidence>
<protein>
    <submittedName>
        <fullName evidence="3">Putative phage terminase, large subunit</fullName>
    </submittedName>
</protein>
<dbReference type="PANTHER" id="PTHR41287">
    <property type="match status" value="1"/>
</dbReference>
<keyword evidence="4" id="KW-1185">Reference proteome</keyword>
<dbReference type="AlphaFoldDB" id="D3MU65"/>
<accession>D3MU65</accession>
<comment type="caution">
    <text evidence="3">The sequence shown here is derived from an EMBL/GenBank/DDBJ whole genome shotgun (WGS) entry which is preliminary data.</text>
</comment>
<proteinExistence type="predicted"/>
<reference evidence="3 4" key="1">
    <citation type="submission" date="2010-01" db="EMBL/GenBank/DDBJ databases">
        <authorList>
            <person name="Dodson R."/>
            <person name="Madupu R."/>
            <person name="Durkin A.S."/>
            <person name="Torralba M."/>
            <person name="Methe B."/>
            <person name="Sutton G.G."/>
            <person name="Strausberg R.L."/>
            <person name="Nelson K.E."/>
        </authorList>
    </citation>
    <scope>NUCLEOTIDE SEQUENCE [LARGE SCALE GENOMIC DNA]</scope>
    <source>
        <strain evidence="3 4">653-L</strain>
    </source>
</reference>
<gene>
    <name evidence="3" type="ORF">HMPREF0631_1371</name>
</gene>
<name>D3MU65_9FIRM</name>
<organism evidence="3 4">
    <name type="scientific">Peptostreptococcus anaerobius 653-L</name>
    <dbReference type="NCBI Taxonomy" id="596329"/>
    <lineage>
        <taxon>Bacteria</taxon>
        <taxon>Bacillati</taxon>
        <taxon>Bacillota</taxon>
        <taxon>Clostridia</taxon>
        <taxon>Peptostreptococcales</taxon>
        <taxon>Peptostreptococcaceae</taxon>
        <taxon>Peptostreptococcus</taxon>
    </lineage>
</organism>
<dbReference type="RefSeq" id="WP_002844411.1">
    <property type="nucleotide sequence ID" value="NZ_ADJN01000065.1"/>
</dbReference>